<evidence type="ECO:0000313" key="1">
    <source>
        <dbReference type="EMBL" id="SVA06168.1"/>
    </source>
</evidence>
<name>A0A381SS58_9ZZZZ</name>
<reference evidence="1" key="1">
    <citation type="submission" date="2018-05" db="EMBL/GenBank/DDBJ databases">
        <authorList>
            <person name="Lanie J.A."/>
            <person name="Ng W.-L."/>
            <person name="Kazmierczak K.M."/>
            <person name="Andrzejewski T.M."/>
            <person name="Davidsen T.M."/>
            <person name="Wayne K.J."/>
            <person name="Tettelin H."/>
            <person name="Glass J.I."/>
            <person name="Rusch D."/>
            <person name="Podicherti R."/>
            <person name="Tsui H.-C.T."/>
            <person name="Winkler M.E."/>
        </authorList>
    </citation>
    <scope>NUCLEOTIDE SEQUENCE</scope>
</reference>
<organism evidence="1">
    <name type="scientific">marine metagenome</name>
    <dbReference type="NCBI Taxonomy" id="408172"/>
    <lineage>
        <taxon>unclassified sequences</taxon>
        <taxon>metagenomes</taxon>
        <taxon>ecological metagenomes</taxon>
    </lineage>
</organism>
<feature type="non-terminal residue" evidence="1">
    <location>
        <position position="1"/>
    </location>
</feature>
<gene>
    <name evidence="1" type="ORF">METZ01_LOCUS59022</name>
</gene>
<protein>
    <submittedName>
        <fullName evidence="1">Uncharacterized protein</fullName>
    </submittedName>
</protein>
<proteinExistence type="predicted"/>
<dbReference type="AlphaFoldDB" id="A0A381SS58"/>
<accession>A0A381SS58</accession>
<dbReference type="EMBL" id="UINC01003419">
    <property type="protein sequence ID" value="SVA06168.1"/>
    <property type="molecule type" value="Genomic_DNA"/>
</dbReference>
<sequence length="52" mass="6037">VDGLIGEKTERYEVVLEFIPLIAVKSARIRPVKKEKSRYHHFGNKEPFNISP</sequence>